<dbReference type="InterPro" id="IPR019442">
    <property type="entry name" value="THADA/TRM732_DUF2428"/>
</dbReference>
<dbReference type="Pfam" id="PF25150">
    <property type="entry name" value="TPR_Trm732"/>
    <property type="match status" value="1"/>
</dbReference>
<dbReference type="eggNOG" id="KOG1810">
    <property type="taxonomic scope" value="Eukaryota"/>
</dbReference>
<dbReference type="OrthoDB" id="73997at2759"/>
<dbReference type="EMBL" id="DS022301">
    <property type="protein sequence ID" value="OAJ37877.1"/>
    <property type="molecule type" value="Genomic_DNA"/>
</dbReference>
<dbReference type="GO" id="GO:0030488">
    <property type="term" value="P:tRNA methylation"/>
    <property type="evidence" value="ECO:0007669"/>
    <property type="project" value="TreeGrafter"/>
</dbReference>
<evidence type="ECO:0000259" key="2">
    <source>
        <dbReference type="Pfam" id="PF25150"/>
    </source>
</evidence>
<reference evidence="3 4" key="1">
    <citation type="submission" date="2006-10" db="EMBL/GenBank/DDBJ databases">
        <title>The Genome Sequence of Batrachochytrium dendrobatidis JEL423.</title>
        <authorList>
            <consortium name="The Broad Institute Genome Sequencing Platform"/>
            <person name="Birren B."/>
            <person name="Lander E."/>
            <person name="Galagan J."/>
            <person name="Cuomo C."/>
            <person name="Devon K."/>
            <person name="Jaffe D."/>
            <person name="Butler J."/>
            <person name="Alvarez P."/>
            <person name="Gnerre S."/>
            <person name="Grabherr M."/>
            <person name="Kleber M."/>
            <person name="Mauceli E."/>
            <person name="Brockman W."/>
            <person name="Young S."/>
            <person name="LaButti K."/>
            <person name="Sykes S."/>
            <person name="DeCaprio D."/>
            <person name="Crawford M."/>
            <person name="Koehrsen M."/>
            <person name="Engels R."/>
            <person name="Montgomery P."/>
            <person name="Pearson M."/>
            <person name="Howarth C."/>
            <person name="Larson L."/>
            <person name="White J."/>
            <person name="O'Leary S."/>
            <person name="Kodira C."/>
            <person name="Zeng Q."/>
            <person name="Yandava C."/>
            <person name="Alvarado L."/>
            <person name="Longcore J."/>
            <person name="James T."/>
        </authorList>
    </citation>
    <scope>NUCLEOTIDE SEQUENCE [LARGE SCALE GENOMIC DNA]</scope>
    <source>
        <strain evidence="3 4">JEL423</strain>
    </source>
</reference>
<feature type="domain" description="tRNA (32-2'-O)-methyltransferase regulator THADA-like TPR repeats region" evidence="2">
    <location>
        <begin position="440"/>
        <end position="697"/>
    </location>
</feature>
<dbReference type="VEuPathDB" id="FungiDB:BDEG_21849"/>
<dbReference type="Proteomes" id="UP000077115">
    <property type="component" value="Unassembled WGS sequence"/>
</dbReference>
<dbReference type="AlphaFoldDB" id="A0A177WCP5"/>
<proteinExistence type="predicted"/>
<dbReference type="InterPro" id="IPR051954">
    <property type="entry name" value="tRNA_methyltransferase_THADA"/>
</dbReference>
<sequence length="1155" mass="130225">MSSHRYLEILLETVDYFFTALGTERSVRTVALVFIQLACSTATLSQKDQIDARMQQIWLQVINDCFHSDNDQLASRSRVTSAPKFAGLLISLLESSQLREQLVLNNIEAILTRLLSDLNETHQLIREAANANYNPDKAIITATHYLLQSYIAIVSKSASFLQSIDSAILKKSLDISILFVNEPFLTYENRILAGLSTATLVAYWVPDQLSDWLVRTTTAIVDSCQDFSKSEDATLILLNGFLHVIQPQLFGTLMLDSKTQIIHRLYNRVFESIQSTNEPQLHILAFGIYTRIFGVLKGLIKTEFWKSQEQRDASQFLIKMCFDLILDRWEDPLMIIQHKLQDLFIAVLSFVCPGKKLVPELEYELNTMIKKLISLDWHKKAKYDLLSIIMHEAPARNHVILSKGVLERGLSLLSNHILGTSVTHFVYQALVAELKNNSTSWPDLIVQAILTGDTNVRKLLSERIIPKLSKFKPSSLSLILQALEQPAYASNQYVLYAQVTLWKSICNSGSLIIPEAKIKIKEILNHAITHPDIDLRFDALELLTSGRRTSEDIEQSTYEIVKMFLQVNMCVQSSDSRQRLLAQLQRFFERIKNVMYANLRQIANNNRILSSEEAEVANNEINTSVSAKEEFLLWLQRFLMASMFPGASFQRVNLSLSVLKLMRQVASSPFDSSATFAIAEKVSSKFTPCISVSNAQTLFAKLAYDTYETARLDIIEYLVTSDSLPILNTVEFANQTFDQALSMLRSLRAADVERGVFLVLFLFRNNVQSQRQTLIIDPKHYSDEFSANDMVSNIDPTLSILHSLSNILNHHLSIATNSLLVSSEKYPLNGFLSCIGNILKSCNLSQQFGNEWKAQLESIINMCFQACRCTVGVCSDLSPEGNIPENFAQAQDENDGITVEFVEMTRKTKTDAAAQIILRHCFRTIKEATFVLESLVCNTILPQTTNDSTTLLSYKHVQEIGELLCSLLSQIRHRGAFSAVHSSFTSIAHQLLMGSSQDLAALPRNWLEGFMAQVTSVQVSVTRRSAGLPYAVLALLSPAGPSQDYFLNYTIPKLCEIVNQPIGLDRSQQIDHTQVHAFNILRTVFHDSELSHKVRRYLGTCFILCIQQFSSPLFPIRNCAAMLFASLLGKCFGVQASILHSIMYNPKFLKSKQQD</sequence>
<dbReference type="Pfam" id="PF10350">
    <property type="entry name" value="DUF2428"/>
    <property type="match status" value="1"/>
</dbReference>
<dbReference type="PANTHER" id="PTHR14387:SF0">
    <property type="entry name" value="DUF2428 DOMAIN-CONTAINING PROTEIN"/>
    <property type="match status" value="1"/>
</dbReference>
<reference evidence="3 4" key="2">
    <citation type="submission" date="2016-05" db="EMBL/GenBank/DDBJ databases">
        <title>Lineage-specific infection strategies underlie the spectrum of fungal disease in amphibians.</title>
        <authorList>
            <person name="Cuomo C.A."/>
            <person name="Farrer R.A."/>
            <person name="James T."/>
            <person name="Longcore J."/>
            <person name="Birren B."/>
        </authorList>
    </citation>
    <scope>NUCLEOTIDE SEQUENCE [LARGE SCALE GENOMIC DNA]</scope>
    <source>
        <strain evidence="3 4">JEL423</strain>
    </source>
</reference>
<dbReference type="GO" id="GO:0005829">
    <property type="term" value="C:cytosol"/>
    <property type="evidence" value="ECO:0007669"/>
    <property type="project" value="TreeGrafter"/>
</dbReference>
<evidence type="ECO:0000259" key="1">
    <source>
        <dbReference type="Pfam" id="PF10350"/>
    </source>
</evidence>
<organism evidence="3 4">
    <name type="scientific">Batrachochytrium dendrobatidis (strain JEL423)</name>
    <dbReference type="NCBI Taxonomy" id="403673"/>
    <lineage>
        <taxon>Eukaryota</taxon>
        <taxon>Fungi</taxon>
        <taxon>Fungi incertae sedis</taxon>
        <taxon>Chytridiomycota</taxon>
        <taxon>Chytridiomycota incertae sedis</taxon>
        <taxon>Chytridiomycetes</taxon>
        <taxon>Rhizophydiales</taxon>
        <taxon>Rhizophydiales incertae sedis</taxon>
        <taxon>Batrachochytrium</taxon>
    </lineage>
</organism>
<gene>
    <name evidence="3" type="ORF">BDEG_21849</name>
</gene>
<feature type="domain" description="DUF2428" evidence="1">
    <location>
        <begin position="856"/>
        <end position="1114"/>
    </location>
</feature>
<dbReference type="PANTHER" id="PTHR14387">
    <property type="entry name" value="THADA/DEATH RECEPTOR INTERACTING PROTEIN"/>
    <property type="match status" value="1"/>
</dbReference>
<name>A0A177WCP5_BATDL</name>
<accession>A0A177WCP5</accession>
<dbReference type="STRING" id="403673.A0A177WCP5"/>
<dbReference type="InterPro" id="IPR056843">
    <property type="entry name" value="THADA-like_TPR"/>
</dbReference>
<evidence type="ECO:0000313" key="3">
    <source>
        <dbReference type="EMBL" id="OAJ37877.1"/>
    </source>
</evidence>
<evidence type="ECO:0000313" key="4">
    <source>
        <dbReference type="Proteomes" id="UP000077115"/>
    </source>
</evidence>
<protein>
    <submittedName>
        <fullName evidence="3">Uncharacterized protein</fullName>
    </submittedName>
</protein>